<reference evidence="3" key="2">
    <citation type="submission" date="2023-05" db="EMBL/GenBank/DDBJ databases">
        <authorList>
            <person name="Schelkunov M.I."/>
        </authorList>
    </citation>
    <scope>NUCLEOTIDE SEQUENCE</scope>
    <source>
        <strain evidence="3">Hsosn_3</strain>
        <tissue evidence="3">Leaf</tissue>
    </source>
</reference>
<dbReference type="AlphaFoldDB" id="A0AAD8H5U3"/>
<evidence type="ECO:0000313" key="3">
    <source>
        <dbReference type="EMBL" id="KAK1361717.1"/>
    </source>
</evidence>
<proteinExistence type="predicted"/>
<gene>
    <name evidence="3" type="ORF">POM88_046191</name>
</gene>
<name>A0AAD8H5U3_9APIA</name>
<evidence type="ECO:0000256" key="1">
    <source>
        <dbReference type="SAM" id="MobiDB-lite"/>
    </source>
</evidence>
<evidence type="ECO:0000256" key="2">
    <source>
        <dbReference type="SAM" id="SignalP"/>
    </source>
</evidence>
<protein>
    <recommendedName>
        <fullName evidence="5">Glycine-rich protein</fullName>
    </recommendedName>
</protein>
<evidence type="ECO:0000313" key="4">
    <source>
        <dbReference type="Proteomes" id="UP001237642"/>
    </source>
</evidence>
<sequence>MKRVNIVYCFSILLIILLSNGSFSASVQKDEALATDATKENTVNKIQDSKVFEFPGGRGFPWGGYGNGRAFPWLGPGGHQGDGGSGWYPFGGWFPWGGPGFNNGGGSRGGGEVGNHAGGTPGTPGGWVPWGGRGGDGGSGGSPGSPGGPNCGGNGGGPGGGAGGCGGNGGGAGGGRGGGWLPPHTTMPNPSNTPGCGNMQIIPSASGYTISYDCGNCKYQYTVDYNGVTTGGSGNCS</sequence>
<feature type="region of interest" description="Disordered" evidence="1">
    <location>
        <begin position="101"/>
        <end position="153"/>
    </location>
</feature>
<feature type="signal peptide" evidence="2">
    <location>
        <begin position="1"/>
        <end position="24"/>
    </location>
</feature>
<organism evidence="3 4">
    <name type="scientific">Heracleum sosnowskyi</name>
    <dbReference type="NCBI Taxonomy" id="360622"/>
    <lineage>
        <taxon>Eukaryota</taxon>
        <taxon>Viridiplantae</taxon>
        <taxon>Streptophyta</taxon>
        <taxon>Embryophyta</taxon>
        <taxon>Tracheophyta</taxon>
        <taxon>Spermatophyta</taxon>
        <taxon>Magnoliopsida</taxon>
        <taxon>eudicotyledons</taxon>
        <taxon>Gunneridae</taxon>
        <taxon>Pentapetalae</taxon>
        <taxon>asterids</taxon>
        <taxon>campanulids</taxon>
        <taxon>Apiales</taxon>
        <taxon>Apiaceae</taxon>
        <taxon>Apioideae</taxon>
        <taxon>apioid superclade</taxon>
        <taxon>Tordylieae</taxon>
        <taxon>Tordyliinae</taxon>
        <taxon>Heracleum</taxon>
    </lineage>
</organism>
<comment type="caution">
    <text evidence="3">The sequence shown here is derived from an EMBL/GenBank/DDBJ whole genome shotgun (WGS) entry which is preliminary data.</text>
</comment>
<reference evidence="3" key="1">
    <citation type="submission" date="2023-02" db="EMBL/GenBank/DDBJ databases">
        <title>Genome of toxic invasive species Heracleum sosnowskyi carries increased number of genes despite the absence of recent whole-genome duplications.</title>
        <authorList>
            <person name="Schelkunov M."/>
            <person name="Shtratnikova V."/>
            <person name="Makarenko M."/>
            <person name="Klepikova A."/>
            <person name="Omelchenko D."/>
            <person name="Novikova G."/>
            <person name="Obukhova E."/>
            <person name="Bogdanov V."/>
            <person name="Penin A."/>
            <person name="Logacheva M."/>
        </authorList>
    </citation>
    <scope>NUCLEOTIDE SEQUENCE</scope>
    <source>
        <strain evidence="3">Hsosn_3</strain>
        <tissue evidence="3">Leaf</tissue>
    </source>
</reference>
<dbReference type="PRINTS" id="PR01228">
    <property type="entry name" value="EGGSHELL"/>
</dbReference>
<dbReference type="EMBL" id="JAUIZM010000010">
    <property type="protein sequence ID" value="KAK1361717.1"/>
    <property type="molecule type" value="Genomic_DNA"/>
</dbReference>
<dbReference type="Proteomes" id="UP001237642">
    <property type="component" value="Unassembled WGS sequence"/>
</dbReference>
<evidence type="ECO:0008006" key="5">
    <source>
        <dbReference type="Google" id="ProtNLM"/>
    </source>
</evidence>
<keyword evidence="4" id="KW-1185">Reference proteome</keyword>
<keyword evidence="2" id="KW-0732">Signal</keyword>
<feature type="chain" id="PRO_5042117210" description="Glycine-rich protein" evidence="2">
    <location>
        <begin position="25"/>
        <end position="237"/>
    </location>
</feature>
<accession>A0AAD8H5U3</accession>